<keyword evidence="6" id="KW-1185">Reference proteome</keyword>
<dbReference type="InterPro" id="IPR028882">
    <property type="entry name" value="SDHAF2"/>
</dbReference>
<dbReference type="Proteomes" id="UP000188320">
    <property type="component" value="Unassembled WGS sequence"/>
</dbReference>
<evidence type="ECO:0000256" key="4">
    <source>
        <dbReference type="HAMAP-Rule" id="MF_03057"/>
    </source>
</evidence>
<comment type="subunit">
    <text evidence="4">Interacts with the flavoprotein subunit within the SDH catalytic dimer.</text>
</comment>
<dbReference type="EMBL" id="LSSK01001670">
    <property type="protein sequence ID" value="OMH79095.1"/>
    <property type="molecule type" value="Genomic_DNA"/>
</dbReference>
<dbReference type="OrthoDB" id="284292at2759"/>
<dbReference type="GO" id="GO:0005759">
    <property type="term" value="C:mitochondrial matrix"/>
    <property type="evidence" value="ECO:0007669"/>
    <property type="project" value="UniProtKB-SubCell"/>
</dbReference>
<comment type="similarity">
    <text evidence="4">Belongs to the SDHAF2 family.</text>
</comment>
<keyword evidence="3 4" id="KW-0143">Chaperone</keyword>
<dbReference type="FunFam" id="1.10.150.250:FF:000002">
    <property type="entry name" value="Succinate dehydrogenase assembly factor 2, mitochondrial"/>
    <property type="match status" value="1"/>
</dbReference>
<dbReference type="InterPro" id="IPR005631">
    <property type="entry name" value="SDH"/>
</dbReference>
<dbReference type="SUPFAM" id="SSF109910">
    <property type="entry name" value="YgfY-like"/>
    <property type="match status" value="1"/>
</dbReference>
<dbReference type="AlphaFoldDB" id="A0A1R1PDL6"/>
<dbReference type="GO" id="GO:0006099">
    <property type="term" value="P:tricarboxylic acid cycle"/>
    <property type="evidence" value="ECO:0007669"/>
    <property type="project" value="TreeGrafter"/>
</dbReference>
<sequence>MSFRKIAIHKEKLAFSLNTRCYSLLSSPTTRYNTYNKLQQVTASRLVLAKNNNNAINGSTVILKSGFASSAGLGNKSENNAEEGEEDLDHKRRRLVWQTRRRGILESDLLLSSFAAQHIYKFNSEEVDLFAEFVNGNNDWDIYYWVVGSKVPPQDIATNPVFLKMVEYFKNNKALKSMPNTEEIVKE</sequence>
<protein>
    <recommendedName>
        <fullName evidence="4">Succinate dehydrogenase assembly factor 2, mitochondrial</fullName>
        <shortName evidence="4">SDH assembly factor 2</shortName>
        <shortName evidence="4">SDHAF2</shortName>
    </recommendedName>
</protein>
<organism evidence="5 6">
    <name type="scientific">Zancudomyces culisetae</name>
    <name type="common">Gut fungus</name>
    <name type="synonym">Smittium culisetae</name>
    <dbReference type="NCBI Taxonomy" id="1213189"/>
    <lineage>
        <taxon>Eukaryota</taxon>
        <taxon>Fungi</taxon>
        <taxon>Fungi incertae sedis</taxon>
        <taxon>Zoopagomycota</taxon>
        <taxon>Kickxellomycotina</taxon>
        <taxon>Harpellomycetes</taxon>
        <taxon>Harpellales</taxon>
        <taxon>Legeriomycetaceae</taxon>
        <taxon>Zancudomyces</taxon>
    </lineage>
</organism>
<evidence type="ECO:0000313" key="6">
    <source>
        <dbReference type="Proteomes" id="UP000188320"/>
    </source>
</evidence>
<dbReference type="GO" id="GO:0006121">
    <property type="term" value="P:mitochondrial electron transport, succinate to ubiquinone"/>
    <property type="evidence" value="ECO:0007669"/>
    <property type="project" value="UniProtKB-UniRule"/>
</dbReference>
<accession>A0A1R1PDL6</accession>
<proteinExistence type="inferred from homology"/>
<name>A0A1R1PDL6_ZANCU</name>
<comment type="function">
    <text evidence="4">Plays an essential role in the assembly of succinate dehydrogenase (SDH), an enzyme complex (also referred to as respiratory complex II) that is a component of both the tricarboxylic acid (TCA) cycle and the mitochondrial electron transport chain, and which couples the oxidation of succinate to fumarate with the reduction of ubiquinone (coenzyme Q) to ubiquinol. Required for flavinylation (covalent attachment of FAD) of the flavoprotein subunit of the SDH catalytic dimer.</text>
</comment>
<evidence type="ECO:0000313" key="5">
    <source>
        <dbReference type="EMBL" id="OMH79095.1"/>
    </source>
</evidence>
<dbReference type="Gene3D" id="1.10.150.250">
    <property type="entry name" value="Flavinator of succinate dehydrogenase"/>
    <property type="match status" value="1"/>
</dbReference>
<gene>
    <name evidence="5" type="ORF">AX774_g7501</name>
</gene>
<dbReference type="GO" id="GO:0034553">
    <property type="term" value="P:mitochondrial respiratory chain complex II assembly"/>
    <property type="evidence" value="ECO:0007669"/>
    <property type="project" value="TreeGrafter"/>
</dbReference>
<keyword evidence="2 4" id="KW-0496">Mitochondrion</keyword>
<dbReference type="PANTHER" id="PTHR12469:SF2">
    <property type="entry name" value="SUCCINATE DEHYDROGENASE ASSEMBLY FACTOR 2, MITOCHONDRIAL"/>
    <property type="match status" value="1"/>
</dbReference>
<dbReference type="HAMAP" id="MF_03057">
    <property type="entry name" value="SDHAF2"/>
    <property type="match status" value="1"/>
</dbReference>
<dbReference type="PANTHER" id="PTHR12469">
    <property type="entry name" value="PROTEIN EMI5 HOMOLOG, MITOCHONDRIAL"/>
    <property type="match status" value="1"/>
</dbReference>
<comment type="subcellular location">
    <subcellularLocation>
        <location evidence="1 4">Mitochondrion matrix</location>
    </subcellularLocation>
</comment>
<evidence type="ECO:0000256" key="2">
    <source>
        <dbReference type="ARBA" id="ARBA00023128"/>
    </source>
</evidence>
<dbReference type="InterPro" id="IPR036714">
    <property type="entry name" value="SDH_sf"/>
</dbReference>
<reference evidence="6" key="1">
    <citation type="submission" date="2017-01" db="EMBL/GenBank/DDBJ databases">
        <authorList>
            <person name="Wang Y."/>
            <person name="White M."/>
            <person name="Kvist S."/>
            <person name="Moncalvo J.-M."/>
        </authorList>
    </citation>
    <scope>NUCLEOTIDE SEQUENCE [LARGE SCALE GENOMIC DNA]</scope>
    <source>
        <strain evidence="6">COL-18-3</strain>
    </source>
</reference>
<evidence type="ECO:0000256" key="3">
    <source>
        <dbReference type="ARBA" id="ARBA00023186"/>
    </source>
</evidence>
<dbReference type="Pfam" id="PF03937">
    <property type="entry name" value="Sdh5"/>
    <property type="match status" value="1"/>
</dbReference>
<evidence type="ECO:0000256" key="1">
    <source>
        <dbReference type="ARBA" id="ARBA00004305"/>
    </source>
</evidence>
<comment type="caution">
    <text evidence="5">The sequence shown here is derived from an EMBL/GenBank/DDBJ whole genome shotgun (WGS) entry which is preliminary data.</text>
</comment>